<dbReference type="Proteomes" id="UP000006882">
    <property type="component" value="Chromosome G8"/>
</dbReference>
<gene>
    <name evidence="1" type="ORF">PRUPE_8G226300</name>
</gene>
<keyword evidence="2" id="KW-1185">Reference proteome</keyword>
<dbReference type="EMBL" id="CM007658">
    <property type="protein sequence ID" value="ONH93332.1"/>
    <property type="molecule type" value="Genomic_DNA"/>
</dbReference>
<sequence>MEPSYAFRHVLHYSKWNSMVNYLKETPRRTCISNGIDHLYSPVIALVKPFEIDDRDFNSISAVGLRS</sequence>
<accession>A0A251N1W3</accession>
<evidence type="ECO:0000313" key="2">
    <source>
        <dbReference type="Proteomes" id="UP000006882"/>
    </source>
</evidence>
<organism evidence="1 2">
    <name type="scientific">Prunus persica</name>
    <name type="common">Peach</name>
    <name type="synonym">Amygdalus persica</name>
    <dbReference type="NCBI Taxonomy" id="3760"/>
    <lineage>
        <taxon>Eukaryota</taxon>
        <taxon>Viridiplantae</taxon>
        <taxon>Streptophyta</taxon>
        <taxon>Embryophyta</taxon>
        <taxon>Tracheophyta</taxon>
        <taxon>Spermatophyta</taxon>
        <taxon>Magnoliopsida</taxon>
        <taxon>eudicotyledons</taxon>
        <taxon>Gunneridae</taxon>
        <taxon>Pentapetalae</taxon>
        <taxon>rosids</taxon>
        <taxon>fabids</taxon>
        <taxon>Rosales</taxon>
        <taxon>Rosaceae</taxon>
        <taxon>Amygdaloideae</taxon>
        <taxon>Amygdaleae</taxon>
        <taxon>Prunus</taxon>
    </lineage>
</organism>
<name>A0A251N1W3_PRUPE</name>
<proteinExistence type="predicted"/>
<dbReference type="AlphaFoldDB" id="A0A251N1W3"/>
<reference evidence="1 2" key="1">
    <citation type="journal article" date="2013" name="Nat. Genet.">
        <title>The high-quality draft genome of peach (Prunus persica) identifies unique patterns of genetic diversity, domestication and genome evolution.</title>
        <authorList>
            <consortium name="International Peach Genome Initiative"/>
            <person name="Verde I."/>
            <person name="Abbott A.G."/>
            <person name="Scalabrin S."/>
            <person name="Jung S."/>
            <person name="Shu S."/>
            <person name="Marroni F."/>
            <person name="Zhebentyayeva T."/>
            <person name="Dettori M.T."/>
            <person name="Grimwood J."/>
            <person name="Cattonaro F."/>
            <person name="Zuccolo A."/>
            <person name="Rossini L."/>
            <person name="Jenkins J."/>
            <person name="Vendramin E."/>
            <person name="Meisel L.A."/>
            <person name="Decroocq V."/>
            <person name="Sosinski B."/>
            <person name="Prochnik S."/>
            <person name="Mitros T."/>
            <person name="Policriti A."/>
            <person name="Cipriani G."/>
            <person name="Dondini L."/>
            <person name="Ficklin S."/>
            <person name="Goodstein D.M."/>
            <person name="Xuan P."/>
            <person name="Del Fabbro C."/>
            <person name="Aramini V."/>
            <person name="Copetti D."/>
            <person name="Gonzalez S."/>
            <person name="Horner D.S."/>
            <person name="Falchi R."/>
            <person name="Lucas S."/>
            <person name="Mica E."/>
            <person name="Maldonado J."/>
            <person name="Lazzari B."/>
            <person name="Bielenberg D."/>
            <person name="Pirona R."/>
            <person name="Miculan M."/>
            <person name="Barakat A."/>
            <person name="Testolin R."/>
            <person name="Stella A."/>
            <person name="Tartarini S."/>
            <person name="Tonutti P."/>
            <person name="Arus P."/>
            <person name="Orellana A."/>
            <person name="Wells C."/>
            <person name="Main D."/>
            <person name="Vizzotto G."/>
            <person name="Silva H."/>
            <person name="Salamini F."/>
            <person name="Schmutz J."/>
            <person name="Morgante M."/>
            <person name="Rokhsar D.S."/>
        </authorList>
    </citation>
    <scope>NUCLEOTIDE SEQUENCE [LARGE SCALE GENOMIC DNA]</scope>
    <source>
        <strain evidence="2">cv. Nemared</strain>
    </source>
</reference>
<dbReference type="Gramene" id="ONH93332">
    <property type="protein sequence ID" value="ONH93332"/>
    <property type="gene ID" value="PRUPE_8G226300"/>
</dbReference>
<evidence type="ECO:0000313" key="1">
    <source>
        <dbReference type="EMBL" id="ONH93332.1"/>
    </source>
</evidence>
<protein>
    <submittedName>
        <fullName evidence="1">Uncharacterized protein</fullName>
    </submittedName>
</protein>